<organism evidence="1 2">
    <name type="scientific">Pseudomaricurvus hydrocarbonicus</name>
    <dbReference type="NCBI Taxonomy" id="1470433"/>
    <lineage>
        <taxon>Bacteria</taxon>
        <taxon>Pseudomonadati</taxon>
        <taxon>Pseudomonadota</taxon>
        <taxon>Gammaproteobacteria</taxon>
        <taxon>Cellvibrionales</taxon>
        <taxon>Cellvibrionaceae</taxon>
        <taxon>Pseudomaricurvus</taxon>
    </lineage>
</organism>
<accession>A0A9E5JRV8</accession>
<dbReference type="SUPFAM" id="SSF52540">
    <property type="entry name" value="P-loop containing nucleoside triphosphate hydrolases"/>
    <property type="match status" value="1"/>
</dbReference>
<dbReference type="PANTHER" id="PTHR36451:SF1">
    <property type="entry name" value="OMEGA-HYDROXY-BETA-DIHYDROMENAQUINONE-9 SULFOTRANSFERASE STF3"/>
    <property type="match status" value="1"/>
</dbReference>
<reference evidence="1" key="1">
    <citation type="submission" date="2020-03" db="EMBL/GenBank/DDBJ databases">
        <authorList>
            <person name="Guo F."/>
        </authorList>
    </citation>
    <scope>NUCLEOTIDE SEQUENCE</scope>
    <source>
        <strain evidence="1">JCM 30134</strain>
    </source>
</reference>
<evidence type="ECO:0000313" key="1">
    <source>
        <dbReference type="EMBL" id="NHO65652.1"/>
    </source>
</evidence>
<dbReference type="PANTHER" id="PTHR36451">
    <property type="entry name" value="PAPS-DEPENDENT SULFOTRANSFERASE STF3"/>
    <property type="match status" value="1"/>
</dbReference>
<keyword evidence="2" id="KW-1185">Reference proteome</keyword>
<dbReference type="InterPro" id="IPR052736">
    <property type="entry name" value="Stf3_sulfotransferase"/>
</dbReference>
<gene>
    <name evidence="1" type="ORF">G8770_08875</name>
</gene>
<evidence type="ECO:0000313" key="2">
    <source>
        <dbReference type="Proteomes" id="UP000787472"/>
    </source>
</evidence>
<dbReference type="Proteomes" id="UP000787472">
    <property type="component" value="Unassembled WGS sequence"/>
</dbReference>
<proteinExistence type="predicted"/>
<comment type="caution">
    <text evidence="1">The sequence shown here is derived from an EMBL/GenBank/DDBJ whole genome shotgun (WGS) entry which is preliminary data.</text>
</comment>
<dbReference type="Pfam" id="PF13469">
    <property type="entry name" value="Sulfotransfer_3"/>
    <property type="match status" value="1"/>
</dbReference>
<dbReference type="Gene3D" id="3.40.50.300">
    <property type="entry name" value="P-loop containing nucleotide triphosphate hydrolases"/>
    <property type="match status" value="1"/>
</dbReference>
<dbReference type="AlphaFoldDB" id="A0A9E5JRV8"/>
<dbReference type="RefSeq" id="WP_167185004.1">
    <property type="nucleotide sequence ID" value="NZ_JAAONZ010000005.1"/>
</dbReference>
<protein>
    <submittedName>
        <fullName evidence="1">Sulfotransferase</fullName>
    </submittedName>
</protein>
<name>A0A9E5JRV8_9GAMM</name>
<dbReference type="EMBL" id="JAAONZ010000005">
    <property type="protein sequence ID" value="NHO65652.1"/>
    <property type="molecule type" value="Genomic_DNA"/>
</dbReference>
<sequence length="382" mass="43679">MIKIEEVIAGAEQASGLKAKLDMATHEGLSVYLNSLNTEAPLTERGWASIKNTLISNLSNRLQIDHWLEANPELLQRPVEKPMFVFGLPRTGTTLAINLLNADSNRRCLLRWEALNPIPPAQADQLSSDPRCLKEQEKLNQSLKHIPHISAIHHEDADGPTECQFAMAQSFCAQLYDATSEVPSYRHWLLHEADYLPVFQHHKRLLQVLQANNSGQWTLKNPWHPLFLSDLTSVYPDAQLVMTHRDPVDVVGSACSLIKQVRLLLSDDVNLEYIGESMLDIFEEMIRRTLKHREMHGWDSIYDLQYSELMINPIGEMKKLYAHFHTPWTSTTETAMQQLLAKNPKGKFGKHEYTLDEFGLSKSIVRDRLSDYCNQFNVTCHD</sequence>
<dbReference type="InterPro" id="IPR027417">
    <property type="entry name" value="P-loop_NTPase"/>
</dbReference>